<evidence type="ECO:0000313" key="1">
    <source>
        <dbReference type="EMBL" id="DAE29780.1"/>
    </source>
</evidence>
<proteinExistence type="predicted"/>
<dbReference type="EMBL" id="BK059098">
    <property type="protein sequence ID" value="DAE29780.1"/>
    <property type="molecule type" value="Genomic_DNA"/>
</dbReference>
<protein>
    <submittedName>
        <fullName evidence="1">Uncharacterized protein</fullName>
    </submittedName>
</protein>
<reference evidence="1" key="1">
    <citation type="journal article" date="2021" name="Proc. Natl. Acad. Sci. U.S.A.">
        <title>A Catalog of Tens of Thousands of Viruses from Human Metagenomes Reveals Hidden Associations with Chronic Diseases.</title>
        <authorList>
            <person name="Tisza M.J."/>
            <person name="Buck C.B."/>
        </authorList>
    </citation>
    <scope>NUCLEOTIDE SEQUENCE</scope>
    <source>
        <strain evidence="1">CtyMK1</strain>
    </source>
</reference>
<accession>A0A8S5RFL5</accession>
<sequence length="153" mass="17192">MAVLDNTLQQLLKMSIEVKLLWKNASPVSKFPAQKILIDLDGYDFYMIENNAWTDALWKTCGVAECEGIMSVINYITLENRASIMARTATHTSDGLIVSGARYFNDLANSSSDSGCIPIKIYGIKILGGGYSLTRKIKDLFSKFGRRCFIWQY</sequence>
<name>A0A8S5RFL5_9VIRU</name>
<organism evidence="1">
    <name type="scientific">virus sp. ctyMK1</name>
    <dbReference type="NCBI Taxonomy" id="2828002"/>
    <lineage>
        <taxon>Viruses</taxon>
    </lineage>
</organism>